<sequence length="960" mass="112263">MEAVNNKKSLQYKLNRGWNFFWQNKWYPFMVLLALFIIVLIFVMVYTDNNGGFLHMNSDDLIQYYPYVSGFFDKLKSGNVSLYDRSLYGGVSFFSAAYYIPLDIFTFIAFLLSFFMENETAYCIMNFMRPVAGALLLYYTFARKFNTKVAFLCALILFCGGTTESYYIFPVYLGICFYAPLAMLLIDLCIEKKSFYYLTLPIYAFLVVLYDFYIAYMLLAFASIYFVATMTATLGNSNESHWYRWKEFFIRFFEFLFFILLGVVIGAFILMPSALYIMHQTSRTEASLKLILVSLFNPKDEAVLKAHLESYWYFNKEGGTLVNFSWRHYFTQWMNMFIPNDPHQLCLVEAGDYIREHATLYMTCGGLIFLVQFFFTKGKYNARLKYFVLLMNILLCIPIFCVIFGFNTQPYLRWFFIPYFLNLYGVAIAMHENNFSLGESKTSKYFSLFIILAGVCCLIYVLIFSPSIFIHYKNTGNYFYLLLIPALISVSLYLIVLLLSITEKMMGKDRIHKRAVPILIFAEFVFATVIIFANVDNTTARYYAAKETNQQRINTMKEIYNYDIKDGYRTNLYTIFGRETTNVNIQLQDANFGRFFQSFYNTPLNTVLEDIYGEPCRSWSRAFNGGYSLISSPVFNVKYVITNENISLPEKYYTLTQKENDSTKYYMLKDDIPFIVYDELMKDKNKLNPFTKQAAILNYGYLPIENSELDMPYIDNIELSSHYSSLCVTSTLFFKEELDNGYYVYDLSNLNNTFRNYDAYMVYPTDSNIRELTHGFMYLTNEIPLDNNYTSLTQLHYNHFYDDDIKNYKYLLMEAKKDAVETVRIYAYKYQVYDEFIEKQNTYTNKSFSLDGSKMTIKVDMPDGNSTRIIKTGYTYSDEWIINNNEVGFKTINIDGGFLGVVVPKGVTNVDLTLNFIPEGWSMGCKLSLVGCIIYAGILIPTVVIWVRKKKRVIEWKKYL</sequence>
<protein>
    <submittedName>
        <fullName evidence="2">Putative membrane protein YfhO</fullName>
    </submittedName>
</protein>
<dbReference type="InterPro" id="IPR018580">
    <property type="entry name" value="Uncharacterised_YfhO"/>
</dbReference>
<dbReference type="Proteomes" id="UP000266506">
    <property type="component" value="Unassembled WGS sequence"/>
</dbReference>
<feature type="transmembrane region" description="Helical" evidence="1">
    <location>
        <begin position="445"/>
        <end position="472"/>
    </location>
</feature>
<feature type="transmembrane region" description="Helical" evidence="1">
    <location>
        <begin position="145"/>
        <end position="163"/>
    </location>
</feature>
<name>A0A397QZW2_9MOLU</name>
<organism evidence="2 3">
    <name type="scientific">Anaeroplasma bactoclasticum</name>
    <dbReference type="NCBI Taxonomy" id="2088"/>
    <lineage>
        <taxon>Bacteria</taxon>
        <taxon>Bacillati</taxon>
        <taxon>Mycoplasmatota</taxon>
        <taxon>Mollicutes</taxon>
        <taxon>Anaeroplasmatales</taxon>
        <taxon>Anaeroplasmataceae</taxon>
        <taxon>Anaeroplasma</taxon>
    </lineage>
</organism>
<accession>A0A397QZW2</accession>
<keyword evidence="1" id="KW-1133">Transmembrane helix</keyword>
<gene>
    <name evidence="2" type="ORF">EI71_01967</name>
</gene>
<feature type="transmembrane region" description="Helical" evidence="1">
    <location>
        <begin position="202"/>
        <end position="228"/>
    </location>
</feature>
<feature type="transmembrane region" description="Helical" evidence="1">
    <location>
        <begin position="514"/>
        <end position="533"/>
    </location>
</feature>
<keyword evidence="3" id="KW-1185">Reference proteome</keyword>
<dbReference type="EMBL" id="QXEV01000043">
    <property type="protein sequence ID" value="RIA64727.1"/>
    <property type="molecule type" value="Genomic_DNA"/>
</dbReference>
<feature type="transmembrane region" description="Helical" evidence="1">
    <location>
        <begin position="478"/>
        <end position="502"/>
    </location>
</feature>
<feature type="transmembrane region" description="Helical" evidence="1">
    <location>
        <begin position="248"/>
        <end position="270"/>
    </location>
</feature>
<dbReference type="AlphaFoldDB" id="A0A397QZW2"/>
<proteinExistence type="predicted"/>
<keyword evidence="1" id="KW-0472">Membrane</keyword>
<feature type="transmembrane region" description="Helical" evidence="1">
    <location>
        <begin position="169"/>
        <end position="190"/>
    </location>
</feature>
<feature type="transmembrane region" description="Helical" evidence="1">
    <location>
        <begin position="386"/>
        <end position="406"/>
    </location>
</feature>
<feature type="transmembrane region" description="Helical" evidence="1">
    <location>
        <begin position="91"/>
        <end position="115"/>
    </location>
</feature>
<feature type="transmembrane region" description="Helical" evidence="1">
    <location>
        <begin position="927"/>
        <end position="947"/>
    </location>
</feature>
<comment type="caution">
    <text evidence="2">The sequence shown here is derived from an EMBL/GenBank/DDBJ whole genome shotgun (WGS) entry which is preliminary data.</text>
</comment>
<dbReference type="Pfam" id="PF09586">
    <property type="entry name" value="YfhO"/>
    <property type="match status" value="2"/>
</dbReference>
<feature type="transmembrane region" description="Helical" evidence="1">
    <location>
        <begin position="412"/>
        <end position="433"/>
    </location>
</feature>
<feature type="transmembrane region" description="Helical" evidence="1">
    <location>
        <begin position="26"/>
        <end position="46"/>
    </location>
</feature>
<evidence type="ECO:0000256" key="1">
    <source>
        <dbReference type="SAM" id="Phobius"/>
    </source>
</evidence>
<reference evidence="2 3" key="1">
    <citation type="submission" date="2018-08" db="EMBL/GenBank/DDBJ databases">
        <title>Genomic Encyclopedia of Archaeal and Bacterial Type Strains, Phase II (KMG-II): from individual species to whole genera.</title>
        <authorList>
            <person name="Goeker M."/>
        </authorList>
    </citation>
    <scope>NUCLEOTIDE SEQUENCE [LARGE SCALE GENOMIC DNA]</scope>
    <source>
        <strain evidence="2 3">ATCC 27112</strain>
    </source>
</reference>
<evidence type="ECO:0000313" key="3">
    <source>
        <dbReference type="Proteomes" id="UP000266506"/>
    </source>
</evidence>
<keyword evidence="1" id="KW-0812">Transmembrane</keyword>
<evidence type="ECO:0000313" key="2">
    <source>
        <dbReference type="EMBL" id="RIA64727.1"/>
    </source>
</evidence>
<dbReference type="InParanoid" id="A0A397QZW2"/>